<dbReference type="InterPro" id="IPR001736">
    <property type="entry name" value="PLipase_D/transphosphatidylase"/>
</dbReference>
<evidence type="ECO:0000256" key="1">
    <source>
        <dbReference type="ARBA" id="ARBA00006174"/>
    </source>
</evidence>
<dbReference type="PANTHER" id="PTHR16943:SF15">
    <property type="entry name" value="DEHYDRATASE (PRPD), PUTATIVE-RELATED"/>
    <property type="match status" value="1"/>
</dbReference>
<feature type="compositionally biased region" description="Polar residues" evidence="2">
    <location>
        <begin position="360"/>
        <end position="370"/>
    </location>
</feature>
<dbReference type="EMBL" id="CAJVOS010000009">
    <property type="protein sequence ID" value="CAG7975514.1"/>
    <property type="molecule type" value="Genomic_DNA"/>
</dbReference>
<keyword evidence="3" id="KW-0812">Transmembrane</keyword>
<feature type="region of interest" description="Disordered" evidence="2">
    <location>
        <begin position="418"/>
        <end position="440"/>
    </location>
</feature>
<dbReference type="SUPFAM" id="SSF103378">
    <property type="entry name" value="2-methylcitrate dehydratase PrpD"/>
    <property type="match status" value="1"/>
</dbReference>
<feature type="transmembrane region" description="Helical" evidence="3">
    <location>
        <begin position="12"/>
        <end position="31"/>
    </location>
</feature>
<dbReference type="InterPro" id="IPR045336">
    <property type="entry name" value="MmgE_PrpD_N"/>
</dbReference>
<dbReference type="Pfam" id="PF13091">
    <property type="entry name" value="PLDc_2"/>
    <property type="match status" value="1"/>
</dbReference>
<dbReference type="InterPro" id="IPR042183">
    <property type="entry name" value="MmgE/PrpD_sf_1"/>
</dbReference>
<dbReference type="InterPro" id="IPR025202">
    <property type="entry name" value="PLD-like_dom"/>
</dbReference>
<dbReference type="Proteomes" id="UP001153618">
    <property type="component" value="Unassembled WGS sequence"/>
</dbReference>
<dbReference type="Gene3D" id="1.10.4100.10">
    <property type="entry name" value="2-methylcitrate dehydratase PrpD"/>
    <property type="match status" value="1"/>
</dbReference>
<dbReference type="GO" id="GO:0016829">
    <property type="term" value="F:lyase activity"/>
    <property type="evidence" value="ECO:0007669"/>
    <property type="project" value="InterPro"/>
</dbReference>
<dbReference type="InterPro" id="IPR005656">
    <property type="entry name" value="MmgE_PrpD"/>
</dbReference>
<feature type="domain" description="PLD phosphodiesterase" evidence="4">
    <location>
        <begin position="285"/>
        <end position="312"/>
    </location>
</feature>
<feature type="region of interest" description="Disordered" evidence="2">
    <location>
        <begin position="461"/>
        <end position="486"/>
    </location>
</feature>
<dbReference type="Pfam" id="PF03972">
    <property type="entry name" value="MmgE_PrpD_N"/>
    <property type="match status" value="1"/>
</dbReference>
<comment type="similarity">
    <text evidence="1">Belongs to the PrpD family.</text>
</comment>
<proteinExistence type="inferred from homology"/>
<dbReference type="Gene3D" id="3.30.1330.120">
    <property type="entry name" value="2-methylcitrate dehydratase PrpD"/>
    <property type="match status" value="1"/>
</dbReference>
<keyword evidence="6" id="KW-1185">Reference proteome</keyword>
<sequence>MDALYPRDRTDVLEIIAATGSFLFISILLLIQQPLSRNHSMCTMVSRKLYNMSQGQTVTAELARNPSQCPQKVFHKLFEGHHSLHAHSGSDSDSDSASKWEQLEELQKARSCGNFGTSETSELFLKVRQVVKKIIASSNFRIQVYHDALCCLEKNPMSGVVSPPLLGGTGVLPLTIVAPLPDLCRHLANCIVRAEHEIFLGTNFWIHSDASTLITNAIRELSKRAGEQGRKVVMKMIYDRGDPRQAWDNRLNVKEDQYVGGKVRLPAASEIPNVDLQVINFHRPIFGTFHAKFTVIDRRMALIQSSNIQDNDNLEMLSHIEGPIVDSFYDAALLSWGKPLEPPFPLLNSPVKDAPISSYGAEQNGASENGTDALPELTTKSPHYDQDLRHEARRVNGSIHPLQNETPTQAVSRHLNTTIQPDTTGDAPDSDQDPNMTPYMLLPDHEPFAMAVVNREPFGCEYSSSEQIPRSPSNPKQAPNHSSIHTPQNSAWISAINHAQRSILIQTPNMNAEPLMEPLINAARRGVIVTCYLCLGYNDAGELLPFQNGTNEMIANRLYNSLESDEEKSRLRVCYYVGKDQTRPIHNSFKKRSCHIKLMIVDQQIAIQGNGNLDTQSFFHSQEINVLIDSEMVCRAWTELINRNQNTAKYGAASAKDGCWHDPKTDEIPPGSMGPVPGRFSWAKGAIGRRCSPQTSANDGPYSVRHCIHSILTKIHNQPETYRPRDAMSRTYDQPIRDVVDYVYKYQLDEDDETIWKSARTSLLDATGCAIETAATSTTCRNFLGPMTKTTVPNGFKVPGTDHQVDTPKGAFDLGLLIRYLDHNDALGGAEWGHPSDNLGAIIPVMDWLSRASIAGEIVHRGPPLTMHTLLVALVKAYEIQGCYQMQNAFNAYGIDHVILVKLASVAVVSWILGLTEEQAIAAVSHVWMDGHPSRVYRSGANTVCRKGWAAGDAARRAVQLAFMVSQGAAGSPGALSARPFGFLERTFGDSGFVFPHAFGTWTVRNVLFKTMPVEGHAISAVEAAVLHAGLFRKKGVVDPARQIKNIYLRVTEAACMIIDKKGPLYNAADRDHCIQYVVALALLKGSPPVAVDYLDESPWAKSEELEALRGKIVVQADSGLQRDYLDLDKKSIGAGVTIYLENGAELPEILIEYPVGHARNPQTASAVQKKFFKNMSYMFSAAEISRILGAVQQPDILISDFIDLFIPFSKSKI</sequence>
<dbReference type="InterPro" id="IPR036148">
    <property type="entry name" value="MmgE/PrpD_sf"/>
</dbReference>
<keyword evidence="3" id="KW-0472">Membrane</keyword>
<comment type="caution">
    <text evidence="5">The sequence shown here is derived from an EMBL/GenBank/DDBJ whole genome shotgun (WGS) entry which is preliminary data.</text>
</comment>
<dbReference type="InterPro" id="IPR042188">
    <property type="entry name" value="MmgE/PrpD_sf_2"/>
</dbReference>
<organism evidence="5 6">
    <name type="scientific">Penicillium olsonii</name>
    <dbReference type="NCBI Taxonomy" id="99116"/>
    <lineage>
        <taxon>Eukaryota</taxon>
        <taxon>Fungi</taxon>
        <taxon>Dikarya</taxon>
        <taxon>Ascomycota</taxon>
        <taxon>Pezizomycotina</taxon>
        <taxon>Eurotiomycetes</taxon>
        <taxon>Eurotiomycetidae</taxon>
        <taxon>Eurotiales</taxon>
        <taxon>Aspergillaceae</taxon>
        <taxon>Penicillium</taxon>
    </lineage>
</organism>
<dbReference type="PROSITE" id="PS50035">
    <property type="entry name" value="PLD"/>
    <property type="match status" value="2"/>
</dbReference>
<dbReference type="Pfam" id="PF19305">
    <property type="entry name" value="MmgE_PrpD_C"/>
    <property type="match status" value="1"/>
</dbReference>
<dbReference type="SUPFAM" id="SSF56024">
    <property type="entry name" value="Phospholipase D/nuclease"/>
    <property type="match status" value="2"/>
</dbReference>
<dbReference type="OrthoDB" id="9997422at2759"/>
<evidence type="ECO:0000256" key="3">
    <source>
        <dbReference type="SAM" id="Phobius"/>
    </source>
</evidence>
<dbReference type="Gene3D" id="3.30.870.10">
    <property type="entry name" value="Endonuclease Chain A"/>
    <property type="match status" value="2"/>
</dbReference>
<dbReference type="GO" id="GO:0005739">
    <property type="term" value="C:mitochondrion"/>
    <property type="evidence" value="ECO:0007669"/>
    <property type="project" value="TreeGrafter"/>
</dbReference>
<feature type="region of interest" description="Disordered" evidence="2">
    <location>
        <begin position="357"/>
        <end position="380"/>
    </location>
</feature>
<evidence type="ECO:0000256" key="2">
    <source>
        <dbReference type="SAM" id="MobiDB-lite"/>
    </source>
</evidence>
<feature type="compositionally biased region" description="Polar residues" evidence="2">
    <location>
        <begin position="462"/>
        <end position="486"/>
    </location>
</feature>
<evidence type="ECO:0000313" key="5">
    <source>
        <dbReference type="EMBL" id="CAG7975514.1"/>
    </source>
</evidence>
<feature type="domain" description="PLD phosphodiesterase" evidence="4">
    <location>
        <begin position="590"/>
        <end position="617"/>
    </location>
</feature>
<dbReference type="CDD" id="cd00138">
    <property type="entry name" value="PLDc_SF"/>
    <property type="match status" value="2"/>
</dbReference>
<dbReference type="PANTHER" id="PTHR16943">
    <property type="entry name" value="2-METHYLCITRATE DEHYDRATASE-RELATED"/>
    <property type="match status" value="1"/>
</dbReference>
<name>A0A9W4MJW3_PENOL</name>
<keyword evidence="3" id="KW-1133">Transmembrane helix</keyword>
<evidence type="ECO:0000313" key="6">
    <source>
        <dbReference type="Proteomes" id="UP001153618"/>
    </source>
</evidence>
<gene>
    <name evidence="5" type="ORF">POLS_LOCUS1148</name>
</gene>
<reference evidence="5" key="1">
    <citation type="submission" date="2021-07" db="EMBL/GenBank/DDBJ databases">
        <authorList>
            <person name="Branca A.L. A."/>
        </authorList>
    </citation>
    <scope>NUCLEOTIDE SEQUENCE</scope>
</reference>
<dbReference type="InterPro" id="IPR045337">
    <property type="entry name" value="MmgE_PrpD_C"/>
</dbReference>
<accession>A0A9W4MJW3</accession>
<evidence type="ECO:0000259" key="4">
    <source>
        <dbReference type="PROSITE" id="PS50035"/>
    </source>
</evidence>
<protein>
    <recommendedName>
        <fullName evidence="4">PLD phosphodiesterase domain-containing protein</fullName>
    </recommendedName>
</protein>
<dbReference type="AlphaFoldDB" id="A0A9W4MJW3"/>